<evidence type="ECO:0000256" key="1">
    <source>
        <dbReference type="SAM" id="Phobius"/>
    </source>
</evidence>
<reference evidence="2" key="1">
    <citation type="submission" date="2020-10" db="EMBL/GenBank/DDBJ databases">
        <authorList>
            <person name="Gilroy R."/>
        </authorList>
    </citation>
    <scope>NUCLEOTIDE SEQUENCE</scope>
    <source>
        <strain evidence="2">20514</strain>
    </source>
</reference>
<dbReference type="Proteomes" id="UP000810252">
    <property type="component" value="Unassembled WGS sequence"/>
</dbReference>
<dbReference type="InterPro" id="IPR025635">
    <property type="entry name" value="DUF4293"/>
</dbReference>
<sequence length="143" mass="16075">MWQRIQTLYLAIATVLVGSLFFSKVATVVGPEGEDLAIMYHEKVIYLLFTIMVFAANAIALVSFRARNIQMRLSVISALLLIAFQIWLGVDFLAHRKDLVFSFTAVFPLIAAILDLLAARNIFLDEAMVQAASRLRSSRRARQ</sequence>
<organism evidence="2 3">
    <name type="scientific">Candidatus Cryptobacteroides merdigallinarum</name>
    <dbReference type="NCBI Taxonomy" id="2840770"/>
    <lineage>
        <taxon>Bacteria</taxon>
        <taxon>Pseudomonadati</taxon>
        <taxon>Bacteroidota</taxon>
        <taxon>Bacteroidia</taxon>
        <taxon>Bacteroidales</taxon>
        <taxon>Candidatus Cryptobacteroides</taxon>
    </lineage>
</organism>
<keyword evidence="1" id="KW-0472">Membrane</keyword>
<feature type="transmembrane region" description="Helical" evidence="1">
    <location>
        <begin position="7"/>
        <end position="25"/>
    </location>
</feature>
<accession>A0A9D9HEM7</accession>
<feature type="transmembrane region" description="Helical" evidence="1">
    <location>
        <begin position="100"/>
        <end position="118"/>
    </location>
</feature>
<evidence type="ECO:0000313" key="2">
    <source>
        <dbReference type="EMBL" id="MBO8448034.1"/>
    </source>
</evidence>
<gene>
    <name evidence="2" type="ORF">IAC29_02035</name>
</gene>
<dbReference type="Pfam" id="PF14126">
    <property type="entry name" value="DUF4293"/>
    <property type="match status" value="1"/>
</dbReference>
<dbReference type="AlphaFoldDB" id="A0A9D9HEM7"/>
<feature type="transmembrane region" description="Helical" evidence="1">
    <location>
        <begin position="71"/>
        <end position="88"/>
    </location>
</feature>
<name>A0A9D9HEM7_9BACT</name>
<protein>
    <submittedName>
        <fullName evidence="2">DUF4293 family protein</fullName>
    </submittedName>
</protein>
<keyword evidence="1" id="KW-1133">Transmembrane helix</keyword>
<feature type="transmembrane region" description="Helical" evidence="1">
    <location>
        <begin position="45"/>
        <end position="64"/>
    </location>
</feature>
<reference evidence="2" key="2">
    <citation type="journal article" date="2021" name="PeerJ">
        <title>Extensive microbial diversity within the chicken gut microbiome revealed by metagenomics and culture.</title>
        <authorList>
            <person name="Gilroy R."/>
            <person name="Ravi A."/>
            <person name="Getino M."/>
            <person name="Pursley I."/>
            <person name="Horton D.L."/>
            <person name="Alikhan N.F."/>
            <person name="Baker D."/>
            <person name="Gharbi K."/>
            <person name="Hall N."/>
            <person name="Watson M."/>
            <person name="Adriaenssens E.M."/>
            <person name="Foster-Nyarko E."/>
            <person name="Jarju S."/>
            <person name="Secka A."/>
            <person name="Antonio M."/>
            <person name="Oren A."/>
            <person name="Chaudhuri R.R."/>
            <person name="La Ragione R."/>
            <person name="Hildebrand F."/>
            <person name="Pallen M.J."/>
        </authorList>
    </citation>
    <scope>NUCLEOTIDE SEQUENCE</scope>
    <source>
        <strain evidence="2">20514</strain>
    </source>
</reference>
<comment type="caution">
    <text evidence="2">The sequence shown here is derived from an EMBL/GenBank/DDBJ whole genome shotgun (WGS) entry which is preliminary data.</text>
</comment>
<keyword evidence="1" id="KW-0812">Transmembrane</keyword>
<dbReference type="EMBL" id="JADIMQ010000029">
    <property type="protein sequence ID" value="MBO8448034.1"/>
    <property type="molecule type" value="Genomic_DNA"/>
</dbReference>
<evidence type="ECO:0000313" key="3">
    <source>
        <dbReference type="Proteomes" id="UP000810252"/>
    </source>
</evidence>
<proteinExistence type="predicted"/>